<comment type="caution">
    <text evidence="3">The sequence shown here is derived from an EMBL/GenBank/DDBJ whole genome shotgun (WGS) entry which is preliminary data.</text>
</comment>
<dbReference type="PANTHER" id="PTHR12558:SF13">
    <property type="entry name" value="CELL DIVISION CYCLE PROTEIN 27 HOMOLOG"/>
    <property type="match status" value="1"/>
</dbReference>
<feature type="repeat" description="TPR" evidence="1">
    <location>
        <begin position="157"/>
        <end position="190"/>
    </location>
</feature>
<dbReference type="STRING" id="1121439.dsat_0100"/>
<dbReference type="SUPFAM" id="SSF48452">
    <property type="entry name" value="TPR-like"/>
    <property type="match status" value="1"/>
</dbReference>
<dbReference type="AlphaFoldDB" id="S7TBB9"/>
<evidence type="ECO:0000256" key="1">
    <source>
        <dbReference type="PROSITE-ProRule" id="PRU00339"/>
    </source>
</evidence>
<gene>
    <name evidence="3" type="ORF">dsat_0100</name>
</gene>
<evidence type="ECO:0000313" key="4">
    <source>
        <dbReference type="Proteomes" id="UP000014975"/>
    </source>
</evidence>
<dbReference type="eggNOG" id="COG0457">
    <property type="taxonomic scope" value="Bacteria"/>
</dbReference>
<feature type="region of interest" description="Disordered" evidence="2">
    <location>
        <begin position="274"/>
        <end position="310"/>
    </location>
</feature>
<reference evidence="3 4" key="1">
    <citation type="journal article" date="2013" name="Genome Announc.">
        <title>Draft genome sequences for three mercury-methylating, sulfate-reducing bacteria.</title>
        <authorList>
            <person name="Brown S.D."/>
            <person name="Hurt R.A.Jr."/>
            <person name="Gilmour C.C."/>
            <person name="Elias D.A."/>
        </authorList>
    </citation>
    <scope>NUCLEOTIDE SEQUENCE [LARGE SCALE GENOMIC DNA]</scope>
    <source>
        <strain evidence="3 4">DSM 16529</strain>
    </source>
</reference>
<dbReference type="PROSITE" id="PS50005">
    <property type="entry name" value="TPR"/>
    <property type="match status" value="1"/>
</dbReference>
<evidence type="ECO:0000313" key="3">
    <source>
        <dbReference type="EMBL" id="EPR34452.1"/>
    </source>
</evidence>
<feature type="compositionally biased region" description="Basic and acidic residues" evidence="2">
    <location>
        <begin position="283"/>
        <end position="310"/>
    </location>
</feature>
<evidence type="ECO:0000256" key="2">
    <source>
        <dbReference type="SAM" id="MobiDB-lite"/>
    </source>
</evidence>
<keyword evidence="1" id="KW-0802">TPR repeat</keyword>
<dbReference type="SMART" id="SM00028">
    <property type="entry name" value="TPR"/>
    <property type="match status" value="5"/>
</dbReference>
<protein>
    <submittedName>
        <fullName evidence="3">Tetratricopeptide TPR_2 repeat-containing protein</fullName>
    </submittedName>
</protein>
<dbReference type="OrthoDB" id="5448387at2"/>
<dbReference type="Gene3D" id="1.25.40.10">
    <property type="entry name" value="Tetratricopeptide repeat domain"/>
    <property type="match status" value="1"/>
</dbReference>
<dbReference type="RefSeq" id="WP_020885506.1">
    <property type="nucleotide sequence ID" value="NZ_ATHI01000011.1"/>
</dbReference>
<dbReference type="EMBL" id="ATHI01000011">
    <property type="protein sequence ID" value="EPR34452.1"/>
    <property type="molecule type" value="Genomic_DNA"/>
</dbReference>
<dbReference type="Pfam" id="PF14559">
    <property type="entry name" value="TPR_19"/>
    <property type="match status" value="1"/>
</dbReference>
<accession>S7TBB9</accession>
<sequence>MASGQVSAKAEAKAIREHVARAKAYAGRLDMVKALDSLCEAMELYVDTKVVGREKFEITIHLDEGLRAFAAMPQMKSLFPSGIALQKGQEKKLLAQLTKVRDKIRGAIEQAEYEKMYAYKLSIDQALIAAQKLMEEGQKDQARLAFRKASEKFASEPGILQDIGSRLMRGGMTVEAVEYLEQAIKADPRDTRPYSHLVTALETLGEFEKAVAVTKEALRNFGPNDRAYTILARLHLALKQWSEAYDMASAALDMNPFARDAAKIVEKTKGRIFSRAEAAGKTQPDDAKGGKTGKSDDEPPPEKKVYTFNI</sequence>
<proteinExistence type="predicted"/>
<dbReference type="InterPro" id="IPR011990">
    <property type="entry name" value="TPR-like_helical_dom_sf"/>
</dbReference>
<dbReference type="PATRIC" id="fig|1121439.3.peg.1319"/>
<dbReference type="Proteomes" id="UP000014975">
    <property type="component" value="Unassembled WGS sequence"/>
</dbReference>
<dbReference type="PANTHER" id="PTHR12558">
    <property type="entry name" value="CELL DIVISION CYCLE 16,23,27"/>
    <property type="match status" value="1"/>
</dbReference>
<organism evidence="3 4">
    <name type="scientific">Alkalidesulfovibrio alkalitolerans DSM 16529</name>
    <dbReference type="NCBI Taxonomy" id="1121439"/>
    <lineage>
        <taxon>Bacteria</taxon>
        <taxon>Pseudomonadati</taxon>
        <taxon>Thermodesulfobacteriota</taxon>
        <taxon>Desulfovibrionia</taxon>
        <taxon>Desulfovibrionales</taxon>
        <taxon>Desulfovibrionaceae</taxon>
        <taxon>Alkalidesulfovibrio</taxon>
    </lineage>
</organism>
<name>S7TBB9_9BACT</name>
<keyword evidence="4" id="KW-1185">Reference proteome</keyword>
<dbReference type="InterPro" id="IPR019734">
    <property type="entry name" value="TPR_rpt"/>
</dbReference>